<feature type="chain" id="PRO_5025506896" evidence="1">
    <location>
        <begin position="34"/>
        <end position="76"/>
    </location>
</feature>
<reference evidence="2 3" key="1">
    <citation type="submission" date="2020-02" db="EMBL/GenBank/DDBJ databases">
        <title>Draft genome sequence of Haematococcus lacustris strain NIES-144.</title>
        <authorList>
            <person name="Morimoto D."/>
            <person name="Nakagawa S."/>
            <person name="Yoshida T."/>
            <person name="Sawayama S."/>
        </authorList>
    </citation>
    <scope>NUCLEOTIDE SEQUENCE [LARGE SCALE GENOMIC DNA]</scope>
    <source>
        <strain evidence="2 3">NIES-144</strain>
    </source>
</reference>
<dbReference type="AlphaFoldDB" id="A0A6A0A0R8"/>
<protein>
    <submittedName>
        <fullName evidence="2">Uncharacterized protein</fullName>
    </submittedName>
</protein>
<evidence type="ECO:0000313" key="2">
    <source>
        <dbReference type="EMBL" id="GFH25909.1"/>
    </source>
</evidence>
<dbReference type="EMBL" id="BLLF01002952">
    <property type="protein sequence ID" value="GFH25909.1"/>
    <property type="molecule type" value="Genomic_DNA"/>
</dbReference>
<feature type="non-terminal residue" evidence="2">
    <location>
        <position position="1"/>
    </location>
</feature>
<dbReference type="Proteomes" id="UP000485058">
    <property type="component" value="Unassembled WGS sequence"/>
</dbReference>
<keyword evidence="1" id="KW-0732">Signal</keyword>
<name>A0A6A0A0R8_HAELA</name>
<evidence type="ECO:0000256" key="1">
    <source>
        <dbReference type="SAM" id="SignalP"/>
    </source>
</evidence>
<organism evidence="2 3">
    <name type="scientific">Haematococcus lacustris</name>
    <name type="common">Green alga</name>
    <name type="synonym">Haematococcus pluvialis</name>
    <dbReference type="NCBI Taxonomy" id="44745"/>
    <lineage>
        <taxon>Eukaryota</taxon>
        <taxon>Viridiplantae</taxon>
        <taxon>Chlorophyta</taxon>
        <taxon>core chlorophytes</taxon>
        <taxon>Chlorophyceae</taxon>
        <taxon>CS clade</taxon>
        <taxon>Chlamydomonadales</taxon>
        <taxon>Haematococcaceae</taxon>
        <taxon>Haematococcus</taxon>
    </lineage>
</organism>
<proteinExistence type="predicted"/>
<keyword evidence="3" id="KW-1185">Reference proteome</keyword>
<feature type="signal peptide" evidence="1">
    <location>
        <begin position="1"/>
        <end position="33"/>
    </location>
</feature>
<gene>
    <name evidence="2" type="ORF">HaLaN_23953</name>
</gene>
<accession>A0A6A0A0R8</accession>
<sequence>MQTCWPATPSLLGLRLAALVQCCLLSICKSAAAQSGATATTLATTDARPPWVSGDSQHTLAMLVAAVHTAAAAPGA</sequence>
<evidence type="ECO:0000313" key="3">
    <source>
        <dbReference type="Proteomes" id="UP000485058"/>
    </source>
</evidence>
<comment type="caution">
    <text evidence="2">The sequence shown here is derived from an EMBL/GenBank/DDBJ whole genome shotgun (WGS) entry which is preliminary data.</text>
</comment>